<comment type="caution">
    <text evidence="1">The sequence shown here is derived from an EMBL/GenBank/DDBJ whole genome shotgun (WGS) entry which is preliminary data.</text>
</comment>
<accession>A0A645AWY0</accession>
<proteinExistence type="predicted"/>
<name>A0A645AWY0_9ZZZZ</name>
<protein>
    <submittedName>
        <fullName evidence="1">Uncharacterized protein</fullName>
    </submittedName>
</protein>
<evidence type="ECO:0000313" key="1">
    <source>
        <dbReference type="EMBL" id="MPM54044.1"/>
    </source>
</evidence>
<dbReference type="AlphaFoldDB" id="A0A645AWY0"/>
<gene>
    <name evidence="1" type="ORF">SDC9_100817</name>
</gene>
<dbReference type="EMBL" id="VSSQ01014619">
    <property type="protein sequence ID" value="MPM54044.1"/>
    <property type="molecule type" value="Genomic_DNA"/>
</dbReference>
<sequence>MVANDVVHLRMVDAGAHTVEMEEPVVFGRAGRVLEAGQQIVQFHAQKRRVYHAPLGGSGMYAEPPQLNIRARGVKALVVDFTEFAAVHRVAKIRVEARYVEEIHAPANFLVRRKRNADRAVFRRVGGEQAFAERHDLGNAGFVVRTQKRSAVRADDLLAEMLEQFRVGFRREHVAVAHVDLPAVVVRRQNGFYVRAGDRVHRVHMRQQTDGRNGFGRVCGNGSGNVAVAVQLYFFRAQLEQFVNQKAGKVKLLFRTWEGFHMLNGLRVNFHIA</sequence>
<organism evidence="1">
    <name type="scientific">bioreactor metagenome</name>
    <dbReference type="NCBI Taxonomy" id="1076179"/>
    <lineage>
        <taxon>unclassified sequences</taxon>
        <taxon>metagenomes</taxon>
        <taxon>ecological metagenomes</taxon>
    </lineage>
</organism>
<reference evidence="1" key="1">
    <citation type="submission" date="2019-08" db="EMBL/GenBank/DDBJ databases">
        <authorList>
            <person name="Kucharzyk K."/>
            <person name="Murdoch R.W."/>
            <person name="Higgins S."/>
            <person name="Loffler F."/>
        </authorList>
    </citation>
    <scope>NUCLEOTIDE SEQUENCE</scope>
</reference>